<sequence length="154" mass="17613">MKKMKFFGSTAVVLLVLVVKDVLSKCPEKGCECGFSCVDSNSKWCNSENDEECSCEKGCLVYDTLLKPGESNTIYCLSCNCTVDAEQGQAYCNGTLRWQWCVPDDFKEDIDYPGTELEFRNCDYYESYYEDSSENTDLEKEDFPLDESNPEEYL</sequence>
<organism evidence="3 4">
    <name type="scientific">Potamilus streckersoni</name>
    <dbReference type="NCBI Taxonomy" id="2493646"/>
    <lineage>
        <taxon>Eukaryota</taxon>
        <taxon>Metazoa</taxon>
        <taxon>Spiralia</taxon>
        <taxon>Lophotrochozoa</taxon>
        <taxon>Mollusca</taxon>
        <taxon>Bivalvia</taxon>
        <taxon>Autobranchia</taxon>
        <taxon>Heteroconchia</taxon>
        <taxon>Palaeoheterodonta</taxon>
        <taxon>Unionida</taxon>
        <taxon>Unionoidea</taxon>
        <taxon>Unionidae</taxon>
        <taxon>Ambleminae</taxon>
        <taxon>Lampsilini</taxon>
        <taxon>Potamilus</taxon>
    </lineage>
</organism>
<keyword evidence="4" id="KW-1185">Reference proteome</keyword>
<dbReference type="EMBL" id="JAEAOA010001650">
    <property type="protein sequence ID" value="KAK3588606.1"/>
    <property type="molecule type" value="Genomic_DNA"/>
</dbReference>
<reference evidence="3" key="1">
    <citation type="journal article" date="2021" name="Genome Biol. Evol.">
        <title>A High-Quality Reference Genome for a Parasitic Bivalve with Doubly Uniparental Inheritance (Bivalvia: Unionida).</title>
        <authorList>
            <person name="Smith C.H."/>
        </authorList>
    </citation>
    <scope>NUCLEOTIDE SEQUENCE</scope>
    <source>
        <strain evidence="3">CHS0354</strain>
    </source>
</reference>
<protein>
    <submittedName>
        <fullName evidence="3">Uncharacterized protein</fullName>
    </submittedName>
</protein>
<evidence type="ECO:0000313" key="3">
    <source>
        <dbReference type="EMBL" id="KAK3588606.1"/>
    </source>
</evidence>
<feature type="signal peptide" evidence="2">
    <location>
        <begin position="1"/>
        <end position="24"/>
    </location>
</feature>
<dbReference type="Proteomes" id="UP001195483">
    <property type="component" value="Unassembled WGS sequence"/>
</dbReference>
<dbReference type="AlphaFoldDB" id="A0AAE0SB22"/>
<reference evidence="3" key="3">
    <citation type="submission" date="2023-05" db="EMBL/GenBank/DDBJ databases">
        <authorList>
            <person name="Smith C.H."/>
        </authorList>
    </citation>
    <scope>NUCLEOTIDE SEQUENCE</scope>
    <source>
        <strain evidence="3">CHS0354</strain>
        <tissue evidence="3">Mantle</tissue>
    </source>
</reference>
<evidence type="ECO:0000256" key="1">
    <source>
        <dbReference type="SAM" id="MobiDB-lite"/>
    </source>
</evidence>
<feature type="region of interest" description="Disordered" evidence="1">
    <location>
        <begin position="130"/>
        <end position="154"/>
    </location>
</feature>
<feature type="chain" id="PRO_5042282593" evidence="2">
    <location>
        <begin position="25"/>
        <end position="154"/>
    </location>
</feature>
<evidence type="ECO:0000313" key="4">
    <source>
        <dbReference type="Proteomes" id="UP001195483"/>
    </source>
</evidence>
<feature type="compositionally biased region" description="Acidic residues" evidence="1">
    <location>
        <begin position="144"/>
        <end position="154"/>
    </location>
</feature>
<evidence type="ECO:0000256" key="2">
    <source>
        <dbReference type="SAM" id="SignalP"/>
    </source>
</evidence>
<accession>A0AAE0SB22</accession>
<comment type="caution">
    <text evidence="3">The sequence shown here is derived from an EMBL/GenBank/DDBJ whole genome shotgun (WGS) entry which is preliminary data.</text>
</comment>
<reference evidence="3" key="2">
    <citation type="journal article" date="2021" name="Genome Biol. Evol.">
        <title>Developing a high-quality reference genome for a parasitic bivalve with doubly uniparental inheritance (Bivalvia: Unionida).</title>
        <authorList>
            <person name="Smith C.H."/>
        </authorList>
    </citation>
    <scope>NUCLEOTIDE SEQUENCE</scope>
    <source>
        <strain evidence="3">CHS0354</strain>
        <tissue evidence="3">Mantle</tissue>
    </source>
</reference>
<name>A0AAE0SB22_9BIVA</name>
<gene>
    <name evidence="3" type="ORF">CHS0354_027331</name>
</gene>
<keyword evidence="2" id="KW-0732">Signal</keyword>
<proteinExistence type="predicted"/>